<gene>
    <name evidence="2" type="ORF">V2J85_06260</name>
</gene>
<feature type="coiled-coil region" evidence="1">
    <location>
        <begin position="70"/>
        <end position="97"/>
    </location>
</feature>
<dbReference type="Proteomes" id="UP001307760">
    <property type="component" value="Unassembled WGS sequence"/>
</dbReference>
<comment type="caution">
    <text evidence="2">The sequence shown here is derived from an EMBL/GenBank/DDBJ whole genome shotgun (WGS) entry which is preliminary data.</text>
</comment>
<accession>A0ABU7NJB1</accession>
<evidence type="ECO:0000256" key="1">
    <source>
        <dbReference type="SAM" id="Coils"/>
    </source>
</evidence>
<keyword evidence="1" id="KW-0175">Coiled coil</keyword>
<dbReference type="EMBL" id="JAZBJP010000002">
    <property type="protein sequence ID" value="MEE4418954.1"/>
    <property type="molecule type" value="Genomic_DNA"/>
</dbReference>
<name>A0ABU7NJB1_9ACTN</name>
<sequence>MTSPSRQGAPLDRQGTALAHEVEGYLLAQAEREQARREAAALCARLTWLTTGQAEDLARHYIEQRLGLTRQALQATADRAKRLRGEYEARYATLRRALLRRHAACACLLFLCSTAAGATACLLDR</sequence>
<dbReference type="RefSeq" id="WP_261957877.1">
    <property type="nucleotide sequence ID" value="NZ_JAZBJP010000002.1"/>
</dbReference>
<protein>
    <submittedName>
        <fullName evidence="2">Uncharacterized protein</fullName>
    </submittedName>
</protein>
<evidence type="ECO:0000313" key="3">
    <source>
        <dbReference type="Proteomes" id="UP001307760"/>
    </source>
</evidence>
<proteinExistence type="predicted"/>
<keyword evidence="3" id="KW-1185">Reference proteome</keyword>
<evidence type="ECO:0000313" key="2">
    <source>
        <dbReference type="EMBL" id="MEE4418954.1"/>
    </source>
</evidence>
<reference evidence="2 3" key="1">
    <citation type="submission" date="2023-12" db="EMBL/GenBank/DDBJ databases">
        <title>30 novel species of actinomycetes from the DSMZ collection.</title>
        <authorList>
            <person name="Nouioui I."/>
        </authorList>
    </citation>
    <scope>NUCLEOTIDE SEQUENCE [LARGE SCALE GENOMIC DNA]</scope>
    <source>
        <strain evidence="2 3">DSM 41528</strain>
    </source>
</reference>
<organism evidence="2 3">
    <name type="scientific">Streptomyces bugieae</name>
    <dbReference type="NCBI Taxonomy" id="3098223"/>
    <lineage>
        <taxon>Bacteria</taxon>
        <taxon>Bacillati</taxon>
        <taxon>Actinomycetota</taxon>
        <taxon>Actinomycetes</taxon>
        <taxon>Kitasatosporales</taxon>
        <taxon>Streptomycetaceae</taxon>
        <taxon>Streptomyces</taxon>
    </lineage>
</organism>